<protein>
    <submittedName>
        <fullName evidence="2">STAS domain-containing protein</fullName>
    </submittedName>
</protein>
<dbReference type="InterPro" id="IPR036513">
    <property type="entry name" value="STAS_dom_sf"/>
</dbReference>
<proteinExistence type="predicted"/>
<organism evidence="2 3">
    <name type="scientific">Goekera deserti</name>
    <dbReference type="NCBI Taxonomy" id="2497753"/>
    <lineage>
        <taxon>Bacteria</taxon>
        <taxon>Bacillati</taxon>
        <taxon>Actinomycetota</taxon>
        <taxon>Actinomycetes</taxon>
        <taxon>Geodermatophilales</taxon>
        <taxon>Geodermatophilaceae</taxon>
        <taxon>Goekera</taxon>
    </lineage>
</organism>
<dbReference type="Pfam" id="PF13466">
    <property type="entry name" value="STAS_2"/>
    <property type="match status" value="1"/>
</dbReference>
<dbReference type="CDD" id="cd07043">
    <property type="entry name" value="STAS_anti-anti-sigma_factors"/>
    <property type="match status" value="1"/>
</dbReference>
<dbReference type="AlphaFoldDB" id="A0A7K3WKJ6"/>
<evidence type="ECO:0000313" key="3">
    <source>
        <dbReference type="Proteomes" id="UP000470470"/>
    </source>
</evidence>
<dbReference type="PROSITE" id="PS50801">
    <property type="entry name" value="STAS"/>
    <property type="match status" value="1"/>
</dbReference>
<dbReference type="SUPFAM" id="SSF52091">
    <property type="entry name" value="SpoIIaa-like"/>
    <property type="match status" value="1"/>
</dbReference>
<gene>
    <name evidence="2" type="ORF">G1H19_18930</name>
</gene>
<dbReference type="RefSeq" id="WP_152729255.1">
    <property type="nucleotide sequence ID" value="NZ_JAABOZ010000003.1"/>
</dbReference>
<accession>A0A7K3WKJ6</accession>
<evidence type="ECO:0000259" key="1">
    <source>
        <dbReference type="PROSITE" id="PS50801"/>
    </source>
</evidence>
<keyword evidence="3" id="KW-1185">Reference proteome</keyword>
<sequence>MSGSNNVPDGVSQGRVCLVDDAGQPVLHFSGEIDRQVVREFRVTVPPARWPARADVRDVTYMSSAGLELLVHLGRKQKRAGCELELVEPSRALRELLAQTGLYRVFRSVSAARADARS</sequence>
<dbReference type="InterPro" id="IPR058548">
    <property type="entry name" value="MlaB-like_STAS"/>
</dbReference>
<dbReference type="PANTHER" id="PTHR35849">
    <property type="entry name" value="BLR2341 PROTEIN"/>
    <property type="match status" value="1"/>
</dbReference>
<dbReference type="EMBL" id="JAAGWK010000029">
    <property type="protein sequence ID" value="NEL56053.1"/>
    <property type="molecule type" value="Genomic_DNA"/>
</dbReference>
<reference evidence="2 3" key="1">
    <citation type="submission" date="2020-02" db="EMBL/GenBank/DDBJ databases">
        <title>The whole genome sequence of CPCC 205119.</title>
        <authorList>
            <person name="Jiang Z."/>
        </authorList>
    </citation>
    <scope>NUCLEOTIDE SEQUENCE [LARGE SCALE GENOMIC DNA]</scope>
    <source>
        <strain evidence="2 3">CPCC 205119</strain>
    </source>
</reference>
<evidence type="ECO:0000313" key="2">
    <source>
        <dbReference type="EMBL" id="NEL56053.1"/>
    </source>
</evidence>
<dbReference type="InterPro" id="IPR052746">
    <property type="entry name" value="MlaB_ABC_Transporter"/>
</dbReference>
<comment type="caution">
    <text evidence="2">The sequence shown here is derived from an EMBL/GenBank/DDBJ whole genome shotgun (WGS) entry which is preliminary data.</text>
</comment>
<feature type="domain" description="STAS" evidence="1">
    <location>
        <begin position="55"/>
        <end position="118"/>
    </location>
</feature>
<dbReference type="InterPro" id="IPR002645">
    <property type="entry name" value="STAS_dom"/>
</dbReference>
<dbReference type="Proteomes" id="UP000470470">
    <property type="component" value="Unassembled WGS sequence"/>
</dbReference>
<dbReference type="Gene3D" id="3.30.750.24">
    <property type="entry name" value="STAS domain"/>
    <property type="match status" value="1"/>
</dbReference>
<name>A0A7K3WKJ6_9ACTN</name>
<dbReference type="PANTHER" id="PTHR35849:SF2">
    <property type="entry name" value="BLR2341 PROTEIN"/>
    <property type="match status" value="1"/>
</dbReference>